<protein>
    <submittedName>
        <fullName evidence="8">Tyrosine-type recombinase/integrase</fullName>
    </submittedName>
</protein>
<evidence type="ECO:0000259" key="6">
    <source>
        <dbReference type="PROSITE" id="PS51898"/>
    </source>
</evidence>
<evidence type="ECO:0000256" key="4">
    <source>
        <dbReference type="ARBA" id="ARBA00023172"/>
    </source>
</evidence>
<evidence type="ECO:0000256" key="2">
    <source>
        <dbReference type="ARBA" id="ARBA00022908"/>
    </source>
</evidence>
<dbReference type="InterPro" id="IPR011010">
    <property type="entry name" value="DNA_brk_join_enz"/>
</dbReference>
<feature type="domain" description="Core-binding (CB)" evidence="7">
    <location>
        <begin position="101"/>
        <end position="181"/>
    </location>
</feature>
<evidence type="ECO:0000256" key="3">
    <source>
        <dbReference type="ARBA" id="ARBA00023125"/>
    </source>
</evidence>
<dbReference type="PANTHER" id="PTHR30629:SF2">
    <property type="entry name" value="PROPHAGE INTEGRASE INTS-RELATED"/>
    <property type="match status" value="1"/>
</dbReference>
<dbReference type="AlphaFoldDB" id="A0A7T4WGI3"/>
<organism evidence="8 9">
    <name type="scientific">Acidithiobacillus ferrivorans</name>
    <dbReference type="NCBI Taxonomy" id="160808"/>
    <lineage>
        <taxon>Bacteria</taxon>
        <taxon>Pseudomonadati</taxon>
        <taxon>Pseudomonadota</taxon>
        <taxon>Acidithiobacillia</taxon>
        <taxon>Acidithiobacillales</taxon>
        <taxon>Acidithiobacillaceae</taxon>
        <taxon>Acidithiobacillus</taxon>
    </lineage>
</organism>
<dbReference type="InterPro" id="IPR053876">
    <property type="entry name" value="Phage_int_M"/>
</dbReference>
<dbReference type="InterPro" id="IPR002104">
    <property type="entry name" value="Integrase_catalytic"/>
</dbReference>
<evidence type="ECO:0000259" key="7">
    <source>
        <dbReference type="PROSITE" id="PS51900"/>
    </source>
</evidence>
<dbReference type="EMBL" id="CP059488">
    <property type="protein sequence ID" value="QQD74189.1"/>
    <property type="molecule type" value="Genomic_DNA"/>
</dbReference>
<dbReference type="CDD" id="cd00801">
    <property type="entry name" value="INT_P4_C"/>
    <property type="match status" value="1"/>
</dbReference>
<dbReference type="Gene3D" id="3.30.160.390">
    <property type="entry name" value="Integrase, DNA-binding domain"/>
    <property type="match status" value="1"/>
</dbReference>
<proteinExistence type="inferred from homology"/>
<keyword evidence="2" id="KW-0229">DNA integration</keyword>
<evidence type="ECO:0000256" key="1">
    <source>
        <dbReference type="ARBA" id="ARBA00008857"/>
    </source>
</evidence>
<dbReference type="InterPro" id="IPR025166">
    <property type="entry name" value="Integrase_DNA_bind_dom"/>
</dbReference>
<dbReference type="GO" id="GO:0006310">
    <property type="term" value="P:DNA recombination"/>
    <property type="evidence" value="ECO:0007669"/>
    <property type="project" value="UniProtKB-KW"/>
</dbReference>
<gene>
    <name evidence="8" type="ORF">H2515_04755</name>
</gene>
<reference evidence="8 9" key="1">
    <citation type="submission" date="2020-07" db="EMBL/GenBank/DDBJ databases">
        <title>Complete genome sequence analysis of Acidithiobacillus ferrivorans XJFY6S-08 reveals extreme environmental adaptation to alpine acid mine drainage.</title>
        <authorList>
            <person name="Yan L."/>
            <person name="Ni Y."/>
        </authorList>
    </citation>
    <scope>NUCLEOTIDE SEQUENCE [LARGE SCALE GENOMIC DNA]</scope>
    <source>
        <strain evidence="8 9">XJFY6S-08</strain>
    </source>
</reference>
<comment type="similarity">
    <text evidence="1">Belongs to the 'phage' integrase family.</text>
</comment>
<dbReference type="InterPro" id="IPR038488">
    <property type="entry name" value="Integrase_DNA-bd_sf"/>
</dbReference>
<dbReference type="Proteomes" id="UP000595420">
    <property type="component" value="Chromosome"/>
</dbReference>
<dbReference type="InterPro" id="IPR050808">
    <property type="entry name" value="Phage_Integrase"/>
</dbReference>
<dbReference type="Pfam" id="PF13356">
    <property type="entry name" value="Arm-DNA-bind_3"/>
    <property type="match status" value="1"/>
</dbReference>
<dbReference type="Gene3D" id="1.10.443.10">
    <property type="entry name" value="Intergrase catalytic core"/>
    <property type="match status" value="1"/>
</dbReference>
<keyword evidence="4" id="KW-0233">DNA recombination</keyword>
<keyword evidence="3 5" id="KW-0238">DNA-binding</keyword>
<dbReference type="Pfam" id="PF00589">
    <property type="entry name" value="Phage_integrase"/>
    <property type="match status" value="1"/>
</dbReference>
<dbReference type="PROSITE" id="PS51898">
    <property type="entry name" value="TYR_RECOMBINASE"/>
    <property type="match status" value="1"/>
</dbReference>
<sequence>MTFTDTTVKNLKPTGARVEIQDAGYNGRGALYLRVGAKGGKSWAFLYRFAGRLRRLTLGDYPGVTLAGARVAAAQAVTEIEKGDDPASTRQGEKAINRQALTVEGLAADYVEIYAKARKRSWAEDQRILLHDVVPALGTLKAKDVTRRDIARLLDGVAARGAPIAANRTLAVVRKMMNWAVDRGEIEINPAAGISAPSRERSRDRVMTEDEIVAFWSGLETARMEAVTRQALRFMLVTGQRLGEVCAMRWEQVNGVWTIPASIAKNGNAHRVPLSALALSILEQAKQVDGGAVVFPSPRGDKPMSPTALSHALRKNLEQIGLDDVHPHDLRRTAASHMTMLGHNRLVVSKVLNHVEGGVTAVYDRHSYDPEKKAALDAWAAKLETLVL</sequence>
<evidence type="ECO:0000256" key="5">
    <source>
        <dbReference type="PROSITE-ProRule" id="PRU01248"/>
    </source>
</evidence>
<name>A0A7T4WGI3_9PROT</name>
<evidence type="ECO:0000313" key="8">
    <source>
        <dbReference type="EMBL" id="QQD74189.1"/>
    </source>
</evidence>
<dbReference type="GO" id="GO:0003677">
    <property type="term" value="F:DNA binding"/>
    <property type="evidence" value="ECO:0007669"/>
    <property type="project" value="UniProtKB-UniRule"/>
</dbReference>
<evidence type="ECO:0000313" key="9">
    <source>
        <dbReference type="Proteomes" id="UP000595420"/>
    </source>
</evidence>
<dbReference type="Pfam" id="PF22022">
    <property type="entry name" value="Phage_int_M"/>
    <property type="match status" value="1"/>
</dbReference>
<feature type="domain" description="Tyr recombinase" evidence="6">
    <location>
        <begin position="202"/>
        <end position="377"/>
    </location>
</feature>
<dbReference type="Gene3D" id="1.10.150.130">
    <property type="match status" value="1"/>
</dbReference>
<dbReference type="InterPro" id="IPR044068">
    <property type="entry name" value="CB"/>
</dbReference>
<accession>A0A7T4WGI3</accession>
<dbReference type="InterPro" id="IPR013762">
    <property type="entry name" value="Integrase-like_cat_sf"/>
</dbReference>
<dbReference type="PROSITE" id="PS51900">
    <property type="entry name" value="CB"/>
    <property type="match status" value="1"/>
</dbReference>
<dbReference type="GO" id="GO:0015074">
    <property type="term" value="P:DNA integration"/>
    <property type="evidence" value="ECO:0007669"/>
    <property type="project" value="UniProtKB-KW"/>
</dbReference>
<dbReference type="PANTHER" id="PTHR30629">
    <property type="entry name" value="PROPHAGE INTEGRASE"/>
    <property type="match status" value="1"/>
</dbReference>
<dbReference type="InterPro" id="IPR010998">
    <property type="entry name" value="Integrase_recombinase_N"/>
</dbReference>
<dbReference type="SUPFAM" id="SSF56349">
    <property type="entry name" value="DNA breaking-rejoining enzymes"/>
    <property type="match status" value="1"/>
</dbReference>